<gene>
    <name evidence="3" type="ORF">AVDCRST_MAG52-118</name>
</gene>
<dbReference type="GO" id="GO:0004674">
    <property type="term" value="F:protein serine/threonine kinase activity"/>
    <property type="evidence" value="ECO:0007669"/>
    <property type="project" value="UniProtKB-KW"/>
</dbReference>
<dbReference type="CDD" id="cd16936">
    <property type="entry name" value="HATPase_RsbW-like"/>
    <property type="match status" value="1"/>
</dbReference>
<dbReference type="PANTHER" id="PTHR35526">
    <property type="entry name" value="ANTI-SIGMA-F FACTOR RSBW-RELATED"/>
    <property type="match status" value="1"/>
</dbReference>
<dbReference type="Gene3D" id="3.30.565.10">
    <property type="entry name" value="Histidine kinase-like ATPase, C-terminal domain"/>
    <property type="match status" value="1"/>
</dbReference>
<name>A0A6J4H5N1_9ACTN</name>
<dbReference type="Pfam" id="PF13581">
    <property type="entry name" value="HATPase_c_2"/>
    <property type="match status" value="1"/>
</dbReference>
<feature type="domain" description="Histidine kinase/HSP90-like ATPase" evidence="2">
    <location>
        <begin position="59"/>
        <end position="136"/>
    </location>
</feature>
<proteinExistence type="predicted"/>
<sequence>MTGQAAEPVWPSATPPPADPALSWDLREIGELPRVRAELRSHAVAHPVRSSGLFGGERAADLRDQLILALDEMASNALRHGGGRVRAAVRLTTDAYLIEVSDQAASAPPSPAVGRDPSEGGLGLYLIAEMSTAHGWYVSDGNKYVWALLPRG</sequence>
<protein>
    <recommendedName>
        <fullName evidence="2">Histidine kinase/HSP90-like ATPase domain-containing protein</fullName>
    </recommendedName>
</protein>
<keyword evidence="1" id="KW-0723">Serine/threonine-protein kinase</keyword>
<evidence type="ECO:0000259" key="2">
    <source>
        <dbReference type="Pfam" id="PF13581"/>
    </source>
</evidence>
<keyword evidence="1" id="KW-0808">Transferase</keyword>
<evidence type="ECO:0000313" key="3">
    <source>
        <dbReference type="EMBL" id="CAA9213174.1"/>
    </source>
</evidence>
<dbReference type="PANTHER" id="PTHR35526:SF3">
    <property type="entry name" value="ANTI-SIGMA-F FACTOR RSBW"/>
    <property type="match status" value="1"/>
</dbReference>
<reference evidence="3" key="1">
    <citation type="submission" date="2020-02" db="EMBL/GenBank/DDBJ databases">
        <authorList>
            <person name="Meier V. D."/>
        </authorList>
    </citation>
    <scope>NUCLEOTIDE SEQUENCE</scope>
    <source>
        <strain evidence="3">AVDCRST_MAG52</strain>
    </source>
</reference>
<dbReference type="AlphaFoldDB" id="A0A6J4H5N1"/>
<organism evidence="3">
    <name type="scientific">uncultured Blastococcus sp</name>
    <dbReference type="NCBI Taxonomy" id="217144"/>
    <lineage>
        <taxon>Bacteria</taxon>
        <taxon>Bacillati</taxon>
        <taxon>Actinomycetota</taxon>
        <taxon>Actinomycetes</taxon>
        <taxon>Geodermatophilales</taxon>
        <taxon>Geodermatophilaceae</taxon>
        <taxon>Blastococcus</taxon>
        <taxon>environmental samples</taxon>
    </lineage>
</organism>
<dbReference type="InterPro" id="IPR036890">
    <property type="entry name" value="HATPase_C_sf"/>
</dbReference>
<dbReference type="InterPro" id="IPR003594">
    <property type="entry name" value="HATPase_dom"/>
</dbReference>
<dbReference type="EMBL" id="CADCTN010000010">
    <property type="protein sequence ID" value="CAA9213174.1"/>
    <property type="molecule type" value="Genomic_DNA"/>
</dbReference>
<evidence type="ECO:0000256" key="1">
    <source>
        <dbReference type="ARBA" id="ARBA00022527"/>
    </source>
</evidence>
<keyword evidence="1" id="KW-0418">Kinase</keyword>
<dbReference type="SUPFAM" id="SSF55874">
    <property type="entry name" value="ATPase domain of HSP90 chaperone/DNA topoisomerase II/histidine kinase"/>
    <property type="match status" value="1"/>
</dbReference>
<dbReference type="InterPro" id="IPR050267">
    <property type="entry name" value="Anti-sigma-factor_SerPK"/>
</dbReference>
<accession>A0A6J4H5N1</accession>